<dbReference type="Gene3D" id="3.30.200.20">
    <property type="entry name" value="Phosphorylase Kinase, domain 1"/>
    <property type="match status" value="1"/>
</dbReference>
<accession>A0ABN9QKF3</accession>
<feature type="non-terminal residue" evidence="6">
    <location>
        <position position="1"/>
    </location>
</feature>
<evidence type="ECO:0000256" key="4">
    <source>
        <dbReference type="SAM" id="MobiDB-lite"/>
    </source>
</evidence>
<dbReference type="PANTHER" id="PTHR24055">
    <property type="entry name" value="MITOGEN-ACTIVATED PROTEIN KINASE"/>
    <property type="match status" value="1"/>
</dbReference>
<feature type="binding site" evidence="3">
    <location>
        <position position="106"/>
    </location>
    <ligand>
        <name>ATP</name>
        <dbReference type="ChEBI" id="CHEBI:30616"/>
    </ligand>
</feature>
<feature type="region of interest" description="Disordered" evidence="4">
    <location>
        <begin position="23"/>
        <end position="45"/>
    </location>
</feature>
<evidence type="ECO:0000313" key="7">
    <source>
        <dbReference type="Proteomes" id="UP001189429"/>
    </source>
</evidence>
<dbReference type="SUPFAM" id="SSF56112">
    <property type="entry name" value="Protein kinase-like (PK-like)"/>
    <property type="match status" value="1"/>
</dbReference>
<dbReference type="InterPro" id="IPR000719">
    <property type="entry name" value="Prot_kinase_dom"/>
</dbReference>
<dbReference type="Pfam" id="PF00069">
    <property type="entry name" value="Pkinase"/>
    <property type="match status" value="1"/>
</dbReference>
<dbReference type="SMART" id="SM00220">
    <property type="entry name" value="S_TKc"/>
    <property type="match status" value="1"/>
</dbReference>
<keyword evidence="2 3" id="KW-0067">ATP-binding</keyword>
<organism evidence="6 7">
    <name type="scientific">Prorocentrum cordatum</name>
    <dbReference type="NCBI Taxonomy" id="2364126"/>
    <lineage>
        <taxon>Eukaryota</taxon>
        <taxon>Sar</taxon>
        <taxon>Alveolata</taxon>
        <taxon>Dinophyceae</taxon>
        <taxon>Prorocentrales</taxon>
        <taxon>Prorocentraceae</taxon>
        <taxon>Prorocentrum</taxon>
    </lineage>
</organism>
<feature type="region of interest" description="Disordered" evidence="4">
    <location>
        <begin position="174"/>
        <end position="214"/>
    </location>
</feature>
<sequence>RFLTPLSRTRVAVSRAAAGWRAPSMGLPRRSRTAGGLGGEAGATPAGGMPIHELREVIVDGKSDGNKATFRVPIHLELVKKVGSGAYGCVASFKDARTGEKFAVKKVSNAFDDLVDGKRILREVKLLRQLDHDNIIRILDMFPPPGPDFEDIYIVTDLMETDLHRVIYSKQPLTEEREEASADGNVRNGPAFESQTARRRPVTGGMSYHRVTESRPDGSGSFWLRSGKQGSLASACQAACETGDVLAGHEAPNPTPAAAAPWMAFFFVWVSVMGLYLKGPCIDSTIRQCPDFLWTDPPGIAAEPEPLKCPPGEICTRVAGGMWKVLRMPWGGVGNALLGGLSAATLDDTMRMPSPEHSPRGLYPLFVRDHGLTAYNFSTRDRAEIKLPADQPAAPRASDMAGHIGKVAEALQRACCRVSHVLTAWSEFEIKASSWVAARGGCGGDICDPMPVATLAEAYRAALRRRLDETMASTDPANEEQKQIISDVRRARALYVTGNNDEYRELNEESGILGLERDVNANYIVQPTNWSRSQAESRTAVANRHNSFSHIVSEVFTRNDYGPNRNALYIDDEKARFQVFVRAPTLTRWGQISHGIRYWPFVPLIDETKLTTTIEGIADLPSIFA</sequence>
<protein>
    <recommendedName>
        <fullName evidence="5">Protein kinase domain-containing protein</fullName>
    </recommendedName>
</protein>
<dbReference type="InterPro" id="IPR050117">
    <property type="entry name" value="MAPK"/>
</dbReference>
<dbReference type="InterPro" id="IPR011009">
    <property type="entry name" value="Kinase-like_dom_sf"/>
</dbReference>
<evidence type="ECO:0000259" key="5">
    <source>
        <dbReference type="SMART" id="SM00220"/>
    </source>
</evidence>
<keyword evidence="7" id="KW-1185">Reference proteome</keyword>
<feature type="domain" description="Protein kinase" evidence="5">
    <location>
        <begin position="76"/>
        <end position="436"/>
    </location>
</feature>
<dbReference type="Proteomes" id="UP001189429">
    <property type="component" value="Unassembled WGS sequence"/>
</dbReference>
<comment type="caution">
    <text evidence="6">The sequence shown here is derived from an EMBL/GenBank/DDBJ whole genome shotgun (WGS) entry which is preliminary data.</text>
</comment>
<evidence type="ECO:0000256" key="2">
    <source>
        <dbReference type="ARBA" id="ARBA00022840"/>
    </source>
</evidence>
<proteinExistence type="predicted"/>
<dbReference type="InterPro" id="IPR017441">
    <property type="entry name" value="Protein_kinase_ATP_BS"/>
</dbReference>
<reference evidence="6" key="1">
    <citation type="submission" date="2023-10" db="EMBL/GenBank/DDBJ databases">
        <authorList>
            <person name="Chen Y."/>
            <person name="Shah S."/>
            <person name="Dougan E. K."/>
            <person name="Thang M."/>
            <person name="Chan C."/>
        </authorList>
    </citation>
    <scope>NUCLEOTIDE SEQUENCE [LARGE SCALE GENOMIC DNA]</scope>
</reference>
<evidence type="ECO:0000256" key="3">
    <source>
        <dbReference type="PROSITE-ProRule" id="PRU10141"/>
    </source>
</evidence>
<gene>
    <name evidence="6" type="ORF">PCOR1329_LOCUS12161</name>
</gene>
<dbReference type="EMBL" id="CAUYUJ010003536">
    <property type="protein sequence ID" value="CAK0805705.1"/>
    <property type="molecule type" value="Genomic_DNA"/>
</dbReference>
<keyword evidence="1 3" id="KW-0547">Nucleotide-binding</keyword>
<evidence type="ECO:0000256" key="1">
    <source>
        <dbReference type="ARBA" id="ARBA00022741"/>
    </source>
</evidence>
<dbReference type="PROSITE" id="PS00107">
    <property type="entry name" value="PROTEIN_KINASE_ATP"/>
    <property type="match status" value="1"/>
</dbReference>
<name>A0ABN9QKF3_9DINO</name>
<evidence type="ECO:0000313" key="6">
    <source>
        <dbReference type="EMBL" id="CAK0805705.1"/>
    </source>
</evidence>